<keyword evidence="3" id="KW-1185">Reference proteome</keyword>
<organism evidence="2 3">
    <name type="scientific">Vibrio ouci</name>
    <dbReference type="NCBI Taxonomy" id="2499078"/>
    <lineage>
        <taxon>Bacteria</taxon>
        <taxon>Pseudomonadati</taxon>
        <taxon>Pseudomonadota</taxon>
        <taxon>Gammaproteobacteria</taxon>
        <taxon>Vibrionales</taxon>
        <taxon>Vibrionaceae</taxon>
        <taxon>Vibrio</taxon>
    </lineage>
</organism>
<feature type="compositionally biased region" description="Polar residues" evidence="1">
    <location>
        <begin position="46"/>
        <end position="59"/>
    </location>
</feature>
<feature type="region of interest" description="Disordered" evidence="1">
    <location>
        <begin position="1"/>
        <end position="59"/>
    </location>
</feature>
<sequence>MTIKGEQPKTCNSTSQPNEATRPTNNKHPVFPTKAQNNAELPRQLLNRNATWQRTYKRL</sequence>
<dbReference type="Proteomes" id="UP000297753">
    <property type="component" value="Unassembled WGS sequence"/>
</dbReference>
<name>A0A4Y8W7N5_9VIBR</name>
<comment type="caution">
    <text evidence="2">The sequence shown here is derived from an EMBL/GenBank/DDBJ whole genome shotgun (WGS) entry which is preliminary data.</text>
</comment>
<dbReference type="EMBL" id="SATR01000219">
    <property type="protein sequence ID" value="TFH88912.1"/>
    <property type="molecule type" value="Genomic_DNA"/>
</dbReference>
<feature type="compositionally biased region" description="Polar residues" evidence="1">
    <location>
        <begin position="9"/>
        <end position="27"/>
    </location>
</feature>
<evidence type="ECO:0000313" key="3">
    <source>
        <dbReference type="Proteomes" id="UP000297753"/>
    </source>
</evidence>
<protein>
    <submittedName>
        <fullName evidence="2">Uncharacterized protein</fullName>
    </submittedName>
</protein>
<reference evidence="2 3" key="1">
    <citation type="submission" date="2019-01" db="EMBL/GenBank/DDBJ databases">
        <title>Vibrio BEI176 sp. nov, a marine bacterium isolated from China: eastern marignal seas.</title>
        <authorList>
            <person name="Li B."/>
        </authorList>
    </citation>
    <scope>NUCLEOTIDE SEQUENCE [LARGE SCALE GENOMIC DNA]</scope>
    <source>
        <strain evidence="2 3">BEI176</strain>
    </source>
</reference>
<evidence type="ECO:0000313" key="2">
    <source>
        <dbReference type="EMBL" id="TFH88912.1"/>
    </source>
</evidence>
<gene>
    <name evidence="2" type="ORF">ELS82_25265</name>
</gene>
<proteinExistence type="predicted"/>
<accession>A0A4Y8W7N5</accession>
<dbReference type="AlphaFoldDB" id="A0A4Y8W7N5"/>
<evidence type="ECO:0000256" key="1">
    <source>
        <dbReference type="SAM" id="MobiDB-lite"/>
    </source>
</evidence>